<evidence type="ECO:0000313" key="4">
    <source>
        <dbReference type="EMBL" id="SSX23322.1"/>
    </source>
</evidence>
<dbReference type="VEuPathDB" id="VectorBase:CSON007901"/>
<name>A0A336KI80_CULSO</name>
<sequence length="129" mass="14656">MGEKDKEQSVFAAKQFQMKPSLDNSFKTSEIKDIVQNILSQTLTGKQYEPKLAEEWTRSISNTVGLRVKELSMDRYKHVVQVVLGQNTGAGAKYIARCRWDSETDNQTSATFNSQSLFCIVTVFGIYLY</sequence>
<evidence type="ECO:0000313" key="2">
    <source>
        <dbReference type="EMBL" id="SSX02955.1"/>
    </source>
</evidence>
<dbReference type="Gene3D" id="3.30.1140.40">
    <property type="entry name" value="Tctex-1"/>
    <property type="match status" value="1"/>
</dbReference>
<dbReference type="OMA" id="ANNCENS"/>
<proteinExistence type="inferred from homology"/>
<dbReference type="EMBL" id="UFQS01000333">
    <property type="protein sequence ID" value="SSX02955.1"/>
    <property type="molecule type" value="Genomic_DNA"/>
</dbReference>
<gene>
    <name evidence="2" type="primary">CSON008743</name>
    <name evidence="3" type="synonym">CSON007901</name>
</gene>
<comment type="similarity">
    <text evidence="1">Belongs to the dynein light chain Tctex-type family.</text>
</comment>
<dbReference type="AlphaFoldDB" id="A0A336KI80"/>
<dbReference type="Pfam" id="PF03645">
    <property type="entry name" value="Tctex-1"/>
    <property type="match status" value="1"/>
</dbReference>
<protein>
    <submittedName>
        <fullName evidence="3">CSON007901 protein</fullName>
    </submittedName>
    <submittedName>
        <fullName evidence="2">CSON008743 protein</fullName>
    </submittedName>
</protein>
<reference evidence="4" key="2">
    <citation type="submission" date="2018-07" db="EMBL/GenBank/DDBJ databases">
        <authorList>
            <person name="Quirk P.G."/>
            <person name="Krulwich T.A."/>
        </authorList>
    </citation>
    <scope>NUCLEOTIDE SEQUENCE</scope>
</reference>
<dbReference type="EMBL" id="UFQT01002980">
    <property type="protein sequence ID" value="SSX34391.1"/>
    <property type="molecule type" value="Genomic_DNA"/>
</dbReference>
<dbReference type="EMBL" id="UFQT01000333">
    <property type="protein sequence ID" value="SSX23322.1"/>
    <property type="molecule type" value="Genomic_DNA"/>
</dbReference>
<dbReference type="EMBL" id="UFQS01002980">
    <property type="protein sequence ID" value="SSX15005.1"/>
    <property type="molecule type" value="Genomic_DNA"/>
</dbReference>
<dbReference type="GO" id="GO:0045505">
    <property type="term" value="F:dynein intermediate chain binding"/>
    <property type="evidence" value="ECO:0007669"/>
    <property type="project" value="TreeGrafter"/>
</dbReference>
<dbReference type="GO" id="GO:0005868">
    <property type="term" value="C:cytoplasmic dynein complex"/>
    <property type="evidence" value="ECO:0007669"/>
    <property type="project" value="TreeGrafter"/>
</dbReference>
<dbReference type="CDD" id="cd21459">
    <property type="entry name" value="DLC-like_TCTEX1D2"/>
    <property type="match status" value="1"/>
</dbReference>
<organism evidence="2">
    <name type="scientific">Culicoides sonorensis</name>
    <name type="common">Biting midge</name>
    <dbReference type="NCBI Taxonomy" id="179676"/>
    <lineage>
        <taxon>Eukaryota</taxon>
        <taxon>Metazoa</taxon>
        <taxon>Ecdysozoa</taxon>
        <taxon>Arthropoda</taxon>
        <taxon>Hexapoda</taxon>
        <taxon>Insecta</taxon>
        <taxon>Pterygota</taxon>
        <taxon>Neoptera</taxon>
        <taxon>Endopterygota</taxon>
        <taxon>Diptera</taxon>
        <taxon>Nematocera</taxon>
        <taxon>Chironomoidea</taxon>
        <taxon>Ceratopogonidae</taxon>
        <taxon>Ceratopogoninae</taxon>
        <taxon>Culicoides</taxon>
        <taxon>Monoculicoides</taxon>
    </lineage>
</organism>
<evidence type="ECO:0000313" key="3">
    <source>
        <dbReference type="EMBL" id="SSX15005.1"/>
    </source>
</evidence>
<dbReference type="InterPro" id="IPR005334">
    <property type="entry name" value="Tctex-1-like"/>
</dbReference>
<evidence type="ECO:0000256" key="1">
    <source>
        <dbReference type="ARBA" id="ARBA00005361"/>
    </source>
</evidence>
<dbReference type="PANTHER" id="PTHR21255">
    <property type="entry name" value="T-COMPLEX-ASSOCIATED-TESTIS-EXPRESSED 1/ DYNEIN LIGHT CHAIN"/>
    <property type="match status" value="1"/>
</dbReference>
<dbReference type="VEuPathDB" id="VectorBase:CSON008743"/>
<dbReference type="GO" id="GO:0005737">
    <property type="term" value="C:cytoplasm"/>
    <property type="evidence" value="ECO:0007669"/>
    <property type="project" value="TreeGrafter"/>
</dbReference>
<dbReference type="PANTHER" id="PTHR21255:SF7">
    <property type="entry name" value="DYNEIN LIGHT CHAIN TCTEX-TYPE PROTEIN 2B"/>
    <property type="match status" value="1"/>
</dbReference>
<reference evidence="2" key="1">
    <citation type="submission" date="2018-04" db="EMBL/GenBank/DDBJ databases">
        <authorList>
            <person name="Go L.Y."/>
            <person name="Mitchell J.A."/>
        </authorList>
    </citation>
    <scope>NUCLEOTIDE SEQUENCE</scope>
    <source>
        <tissue evidence="2">Whole organism</tissue>
    </source>
</reference>
<dbReference type="InterPro" id="IPR038586">
    <property type="entry name" value="Tctex-1-like_sf"/>
</dbReference>
<accession>A0A336KI80</accession>
<dbReference type="GO" id="GO:0007018">
    <property type="term" value="P:microtubule-based movement"/>
    <property type="evidence" value="ECO:0007669"/>
    <property type="project" value="TreeGrafter"/>
</dbReference>